<dbReference type="Gramene" id="PRQ28277">
    <property type="protein sequence ID" value="PRQ28277"/>
    <property type="gene ID" value="RchiOBHm_Chr5g0001321"/>
</dbReference>
<dbReference type="InterPro" id="IPR036220">
    <property type="entry name" value="UDP-Glc/GDP-Man_DH_C_sf"/>
</dbReference>
<dbReference type="Pfam" id="PF00984">
    <property type="entry name" value="UDPG_MGDP_dh"/>
    <property type="match status" value="1"/>
</dbReference>
<dbReference type="Pfam" id="PF03720">
    <property type="entry name" value="UDPG_MGDP_dh_C"/>
    <property type="match status" value="1"/>
</dbReference>
<evidence type="ECO:0000256" key="1">
    <source>
        <dbReference type="ARBA" id="ARBA00004701"/>
    </source>
</evidence>
<organism evidence="5 6">
    <name type="scientific">Rosa chinensis</name>
    <name type="common">China rose</name>
    <dbReference type="NCBI Taxonomy" id="74649"/>
    <lineage>
        <taxon>Eukaryota</taxon>
        <taxon>Viridiplantae</taxon>
        <taxon>Streptophyta</taxon>
        <taxon>Embryophyta</taxon>
        <taxon>Tracheophyta</taxon>
        <taxon>Spermatophyta</taxon>
        <taxon>Magnoliopsida</taxon>
        <taxon>eudicotyledons</taxon>
        <taxon>Gunneridae</taxon>
        <taxon>Pentapetalae</taxon>
        <taxon>rosids</taxon>
        <taxon>fabids</taxon>
        <taxon>Rosales</taxon>
        <taxon>Rosaceae</taxon>
        <taxon>Rosoideae</taxon>
        <taxon>Rosoideae incertae sedis</taxon>
        <taxon>Rosa</taxon>
    </lineage>
</organism>
<comment type="caution">
    <text evidence="5">The sequence shown here is derived from an EMBL/GenBank/DDBJ whole genome shotgun (WGS) entry which is preliminary data.</text>
</comment>
<evidence type="ECO:0000256" key="3">
    <source>
        <dbReference type="ARBA" id="ARBA00047473"/>
    </source>
</evidence>
<sequence>MLAMKPTYINALSSLCDKTNGADIGIVGQLLGEDYRLDNNYMTATLGIGGQELMKDTLYMKYAFSEAGLYHEAMLTKKVAHLDVKRRKEFVQLILRKMLSLRNRRITIFGVTYKSRVLDLTRSPAISVCKALLREGAFLHIYEPSVDEPRIRQLLGNPEAVDIFDDDPIEGCTGTHAVAFLVPMHQLQFNFQGIFNVMTEQPGGRYLFMGWHMNVNFDILRQMGFLVYISGKP</sequence>
<dbReference type="InterPro" id="IPR008927">
    <property type="entry name" value="6-PGluconate_DH-like_C_sf"/>
</dbReference>
<dbReference type="SMART" id="SM00984">
    <property type="entry name" value="UDPG_MGDP_dh_C"/>
    <property type="match status" value="1"/>
</dbReference>
<dbReference type="OMA" id="LVYIYEC"/>
<evidence type="ECO:0000256" key="2">
    <source>
        <dbReference type="ARBA" id="ARBA00012954"/>
    </source>
</evidence>
<dbReference type="SUPFAM" id="SSF52413">
    <property type="entry name" value="UDP-glucose/GDP-mannose dehydrogenase C-terminal domain"/>
    <property type="match status" value="1"/>
</dbReference>
<name>A0A2P6Q279_ROSCH</name>
<dbReference type="GO" id="GO:0006024">
    <property type="term" value="P:glycosaminoglycan biosynthetic process"/>
    <property type="evidence" value="ECO:0007669"/>
    <property type="project" value="TreeGrafter"/>
</dbReference>
<dbReference type="UniPathway" id="UPA00038">
    <property type="reaction ID" value="UER00491"/>
</dbReference>
<feature type="domain" description="UDP-glucose/GDP-mannose dehydrogenase C-terminal" evidence="4">
    <location>
        <begin position="107"/>
        <end position="210"/>
    </location>
</feature>
<evidence type="ECO:0000259" key="4">
    <source>
        <dbReference type="SMART" id="SM00984"/>
    </source>
</evidence>
<gene>
    <name evidence="5" type="ORF">RchiOBHm_Chr5g0001321</name>
</gene>
<comment type="catalytic activity">
    <reaction evidence="3">
        <text>UDP-alpha-D-glucose + 2 NAD(+) + H2O = UDP-alpha-D-glucuronate + 2 NADH + 3 H(+)</text>
        <dbReference type="Rhea" id="RHEA:23596"/>
        <dbReference type="ChEBI" id="CHEBI:15377"/>
        <dbReference type="ChEBI" id="CHEBI:15378"/>
        <dbReference type="ChEBI" id="CHEBI:57540"/>
        <dbReference type="ChEBI" id="CHEBI:57945"/>
        <dbReference type="ChEBI" id="CHEBI:58052"/>
        <dbReference type="ChEBI" id="CHEBI:58885"/>
        <dbReference type="EC" id="1.1.1.22"/>
    </reaction>
</comment>
<accession>A0A2P6Q279</accession>
<dbReference type="InterPro" id="IPR028356">
    <property type="entry name" value="UDPglc_DH_euk"/>
</dbReference>
<evidence type="ECO:0000313" key="6">
    <source>
        <dbReference type="Proteomes" id="UP000238479"/>
    </source>
</evidence>
<dbReference type="GO" id="GO:0005634">
    <property type="term" value="C:nucleus"/>
    <property type="evidence" value="ECO:0007669"/>
    <property type="project" value="TreeGrafter"/>
</dbReference>
<dbReference type="GO" id="GO:0051287">
    <property type="term" value="F:NAD binding"/>
    <property type="evidence" value="ECO:0007669"/>
    <property type="project" value="InterPro"/>
</dbReference>
<dbReference type="GO" id="GO:0006065">
    <property type="term" value="P:UDP-glucuronate biosynthetic process"/>
    <property type="evidence" value="ECO:0007669"/>
    <property type="project" value="UniProtKB-UniPathway"/>
</dbReference>
<keyword evidence="6" id="KW-1185">Reference proteome</keyword>
<dbReference type="InterPro" id="IPR014027">
    <property type="entry name" value="UDP-Glc/GDP-Man_DH_C"/>
</dbReference>
<dbReference type="EC" id="1.1.1.22" evidence="2"/>
<dbReference type="SUPFAM" id="SSF48179">
    <property type="entry name" value="6-phosphogluconate dehydrogenase C-terminal domain-like"/>
    <property type="match status" value="1"/>
</dbReference>
<dbReference type="Gene3D" id="3.40.50.720">
    <property type="entry name" value="NAD(P)-binding Rossmann-like Domain"/>
    <property type="match status" value="1"/>
</dbReference>
<dbReference type="EMBL" id="PDCK01000043">
    <property type="protein sequence ID" value="PRQ28277.1"/>
    <property type="molecule type" value="Genomic_DNA"/>
</dbReference>
<dbReference type="PANTHER" id="PTHR11374:SF3">
    <property type="entry name" value="UDP-GLUCOSE 6-DEHYDROGENASE"/>
    <property type="match status" value="1"/>
</dbReference>
<dbReference type="AlphaFoldDB" id="A0A2P6Q279"/>
<dbReference type="InterPro" id="IPR014026">
    <property type="entry name" value="UDP-Glc/GDP-Man_DH_dimer"/>
</dbReference>
<protein>
    <recommendedName>
        <fullName evidence="2">UDP-glucose 6-dehydrogenase</fullName>
        <ecNumber evidence="2">1.1.1.22</ecNumber>
    </recommendedName>
</protein>
<dbReference type="GO" id="GO:0003979">
    <property type="term" value="F:UDP-glucose 6-dehydrogenase activity"/>
    <property type="evidence" value="ECO:0007669"/>
    <property type="project" value="UniProtKB-EC"/>
</dbReference>
<keyword evidence="5" id="KW-0560">Oxidoreductase</keyword>
<evidence type="ECO:0000313" key="5">
    <source>
        <dbReference type="EMBL" id="PRQ28277.1"/>
    </source>
</evidence>
<proteinExistence type="predicted"/>
<comment type="pathway">
    <text evidence="1">Nucleotide-sugar biosynthesis; UDP-alpha-D-glucuronate biosynthesis; UDP-alpha-D-glucuronate from UDP-alpha-D-glucose: step 1/1.</text>
</comment>
<dbReference type="STRING" id="74649.A0A2P6Q279"/>
<dbReference type="Proteomes" id="UP000238479">
    <property type="component" value="Chromosome 5"/>
</dbReference>
<reference evidence="5 6" key="1">
    <citation type="journal article" date="2018" name="Nat. Genet.">
        <title>The Rosa genome provides new insights in the design of modern roses.</title>
        <authorList>
            <person name="Bendahmane M."/>
        </authorList>
    </citation>
    <scope>NUCLEOTIDE SEQUENCE [LARGE SCALE GENOMIC DNA]</scope>
    <source>
        <strain evidence="6">cv. Old Blush</strain>
    </source>
</reference>
<dbReference type="PANTHER" id="PTHR11374">
    <property type="entry name" value="UDP-GLUCOSE DEHYDROGENASE/UDP-MANNAC DEHYDROGENASE"/>
    <property type="match status" value="1"/>
</dbReference>